<dbReference type="SMART" id="SM00727">
    <property type="entry name" value="STI1"/>
    <property type="match status" value="2"/>
</dbReference>
<evidence type="ECO:0000259" key="8">
    <source>
        <dbReference type="SMART" id="SM00727"/>
    </source>
</evidence>
<sequence>MSDAAAIKAEANKAFAAKDYTTAVKLYSDGIAIDGSNHVLYSNRSAAKSGMKDYQGALEDAEECIKILPSFAKGFARKGAALHGLRRYPDAVMAYESGLQADAADPACKKGLAEVQRAMDDSPENPFGGAGKGGGMDMGLGKIFNDPGLIGKLQANPKTRDAMRDPAFMAKIQGLQRGGGAMGADMLSDPRMLTVLGVAMGVDIDAMERPEGSDEMPPGVKAQPSSSTSQPSSAPSSSTPKPKAEPAEEAPPAEDVVMEDDEDAKLKKEADELKAKGTVAYKARKFEEAEELYSKAWETWGKDITYLTNLSAVYFEKGDYAKCIETCEKAAEEGRELRVDYKTYAKVYGRMGSAYQRQNDLPNAIKFYSKSLTEHRTPDILTKLREAEKTKAEADKQAYIDPEKAEAARGEGNEAFKAGDFAGAVKHYSEAIKRQPTDPRAYNNRATCYTKLLAFPEALKDAEAAIKIDPSFVKAYIRKSLVQTGMKEHAKALETLQLATEKDVEKKHTRELEINMSKVMQEMNSERAGETDEQTYQRALRDPEIQEIMGDPLMRQILADAQQDPRALQDHMKNPMIAQKVQKLINAGIIRTR</sequence>
<comment type="caution">
    <text evidence="9">The sequence shown here is derived from an EMBL/GenBank/DDBJ whole genome shotgun (WGS) entry which is preliminary data.</text>
</comment>
<keyword evidence="10" id="KW-1185">Reference proteome</keyword>
<dbReference type="FunFam" id="1.10.260.100:FF:000004">
    <property type="entry name" value="Putative stress-induced-phosphoprotein 1"/>
    <property type="match status" value="1"/>
</dbReference>
<feature type="region of interest" description="Disordered" evidence="7">
    <location>
        <begin position="208"/>
        <end position="264"/>
    </location>
</feature>
<dbReference type="InterPro" id="IPR041243">
    <property type="entry name" value="STI1/HOP_DP"/>
</dbReference>
<proteinExistence type="predicted"/>
<accession>A0AA38LYI1</accession>
<dbReference type="SUPFAM" id="SSF48452">
    <property type="entry name" value="TPR-like"/>
    <property type="match status" value="3"/>
</dbReference>
<evidence type="ECO:0000256" key="5">
    <source>
        <dbReference type="ARBA" id="ARBA00064323"/>
    </source>
</evidence>
<dbReference type="FunFam" id="1.25.40.10:FF:000027">
    <property type="entry name" value="stress-induced-phosphoprotein 1 isoform X1"/>
    <property type="match status" value="1"/>
</dbReference>
<dbReference type="EMBL" id="JAKWFO010000001">
    <property type="protein sequence ID" value="KAI9639853.1"/>
    <property type="molecule type" value="Genomic_DNA"/>
</dbReference>
<evidence type="ECO:0000256" key="6">
    <source>
        <dbReference type="PROSITE-ProRule" id="PRU00339"/>
    </source>
</evidence>
<dbReference type="Gene3D" id="1.10.260.100">
    <property type="match status" value="2"/>
</dbReference>
<dbReference type="Gene3D" id="1.25.40.10">
    <property type="entry name" value="Tetratricopeptide repeat domain"/>
    <property type="match status" value="3"/>
</dbReference>
<comment type="subcellular location">
    <subcellularLocation>
        <location evidence="1">Cytoplasm</location>
    </subcellularLocation>
</comment>
<dbReference type="PROSITE" id="PS50005">
    <property type="entry name" value="TPR"/>
    <property type="match status" value="3"/>
</dbReference>
<evidence type="ECO:0000313" key="10">
    <source>
        <dbReference type="Proteomes" id="UP001164286"/>
    </source>
</evidence>
<keyword evidence="4 6" id="KW-0802">TPR repeat</keyword>
<feature type="compositionally biased region" description="Low complexity" evidence="7">
    <location>
        <begin position="221"/>
        <end position="241"/>
    </location>
</feature>
<keyword evidence="3" id="KW-0677">Repeat</keyword>
<evidence type="ECO:0000256" key="1">
    <source>
        <dbReference type="ARBA" id="ARBA00004496"/>
    </source>
</evidence>
<dbReference type="InterPro" id="IPR011990">
    <property type="entry name" value="TPR-like_helical_dom_sf"/>
</dbReference>
<evidence type="ECO:0000256" key="4">
    <source>
        <dbReference type="ARBA" id="ARBA00022803"/>
    </source>
</evidence>
<evidence type="ECO:0000256" key="3">
    <source>
        <dbReference type="ARBA" id="ARBA00022737"/>
    </source>
</evidence>
<dbReference type="InterPro" id="IPR006636">
    <property type="entry name" value="STI1_HS-bd"/>
</dbReference>
<dbReference type="GeneID" id="77728303"/>
<dbReference type="PANTHER" id="PTHR22904">
    <property type="entry name" value="TPR REPEAT CONTAINING PROTEIN"/>
    <property type="match status" value="1"/>
</dbReference>
<name>A0AA38LYI1_9TREE</name>
<dbReference type="RefSeq" id="XP_052949630.1">
    <property type="nucleotide sequence ID" value="XM_053089098.1"/>
</dbReference>
<keyword evidence="2" id="KW-0963">Cytoplasm</keyword>
<dbReference type="FunFam" id="1.25.40.10:FF:000010">
    <property type="entry name" value="Stress-induced phosphoprotein 1"/>
    <property type="match status" value="1"/>
</dbReference>
<dbReference type="Pfam" id="PF13432">
    <property type="entry name" value="TPR_16"/>
    <property type="match status" value="1"/>
</dbReference>
<dbReference type="FunFam" id="1.10.260.100:FF:000002">
    <property type="entry name" value="Stress-induced-phosphoprotein 1 (Hsp70/Hsp90-organizing)"/>
    <property type="match status" value="1"/>
</dbReference>
<dbReference type="FunFam" id="1.25.40.10:FF:000020">
    <property type="entry name" value="Stress-induced phosphoprotein 1"/>
    <property type="match status" value="1"/>
</dbReference>
<gene>
    <name evidence="9" type="ORF">MKK02DRAFT_35157</name>
</gene>
<dbReference type="GO" id="GO:0051879">
    <property type="term" value="F:Hsp90 protein binding"/>
    <property type="evidence" value="ECO:0007669"/>
    <property type="project" value="TreeGrafter"/>
</dbReference>
<feature type="repeat" description="TPR" evidence="6">
    <location>
        <begin position="345"/>
        <end position="378"/>
    </location>
</feature>
<reference evidence="9" key="1">
    <citation type="journal article" date="2022" name="G3 (Bethesda)">
        <title>High quality genome of the basidiomycete yeast Dioszegia hungarica PDD-24b-2 isolated from cloud water.</title>
        <authorList>
            <person name="Jarrige D."/>
            <person name="Haridas S."/>
            <person name="Bleykasten-Grosshans C."/>
            <person name="Joly M."/>
            <person name="Nadalig T."/>
            <person name="Sancelme M."/>
            <person name="Vuilleumier S."/>
            <person name="Grigoriev I.V."/>
            <person name="Amato P."/>
            <person name="Bringel F."/>
        </authorList>
    </citation>
    <scope>NUCLEOTIDE SEQUENCE</scope>
    <source>
        <strain evidence="9">PDD-24b-2</strain>
    </source>
</reference>
<dbReference type="PANTHER" id="PTHR22904:SF523">
    <property type="entry name" value="STRESS-INDUCED-PHOSPHOPROTEIN 1"/>
    <property type="match status" value="1"/>
</dbReference>
<comment type="subunit">
    <text evidence="5">Part of a larger complex that includes HSP70, HSP90, and immunophilins.</text>
</comment>
<evidence type="ECO:0000256" key="2">
    <source>
        <dbReference type="ARBA" id="ARBA00022490"/>
    </source>
</evidence>
<dbReference type="Proteomes" id="UP001164286">
    <property type="component" value="Unassembled WGS sequence"/>
</dbReference>
<evidence type="ECO:0000256" key="7">
    <source>
        <dbReference type="SAM" id="MobiDB-lite"/>
    </source>
</evidence>
<evidence type="ECO:0000313" key="9">
    <source>
        <dbReference type="EMBL" id="KAI9639853.1"/>
    </source>
</evidence>
<dbReference type="Pfam" id="PF13424">
    <property type="entry name" value="TPR_12"/>
    <property type="match status" value="1"/>
</dbReference>
<feature type="repeat" description="TPR" evidence="6">
    <location>
        <begin position="439"/>
        <end position="472"/>
    </location>
</feature>
<dbReference type="GO" id="GO:0005737">
    <property type="term" value="C:cytoplasm"/>
    <property type="evidence" value="ECO:0007669"/>
    <property type="project" value="UniProtKB-SubCell"/>
</dbReference>
<dbReference type="Pfam" id="PF17830">
    <property type="entry name" value="STI1-HOP_DP"/>
    <property type="match status" value="2"/>
</dbReference>
<dbReference type="InterPro" id="IPR019734">
    <property type="entry name" value="TPR_rpt"/>
</dbReference>
<feature type="domain" description="STI1" evidence="8">
    <location>
        <begin position="542"/>
        <end position="581"/>
    </location>
</feature>
<dbReference type="GO" id="GO:0042030">
    <property type="term" value="F:ATPase inhibitor activity"/>
    <property type="evidence" value="ECO:0007669"/>
    <property type="project" value="UniProtKB-ARBA"/>
</dbReference>
<feature type="compositionally biased region" description="Acidic residues" evidence="7">
    <location>
        <begin position="247"/>
        <end position="263"/>
    </location>
</feature>
<organism evidence="9 10">
    <name type="scientific">Dioszegia hungarica</name>
    <dbReference type="NCBI Taxonomy" id="4972"/>
    <lineage>
        <taxon>Eukaryota</taxon>
        <taxon>Fungi</taxon>
        <taxon>Dikarya</taxon>
        <taxon>Basidiomycota</taxon>
        <taxon>Agaricomycotina</taxon>
        <taxon>Tremellomycetes</taxon>
        <taxon>Tremellales</taxon>
        <taxon>Bulleribasidiaceae</taxon>
        <taxon>Dioszegia</taxon>
    </lineage>
</organism>
<dbReference type="AlphaFoldDB" id="A0AA38LYI1"/>
<feature type="domain" description="STI1" evidence="8">
    <location>
        <begin position="146"/>
        <end position="196"/>
    </location>
</feature>
<protein>
    <submittedName>
        <fullName evidence="9">Chaperone</fullName>
    </submittedName>
</protein>
<dbReference type="SMART" id="SM00028">
    <property type="entry name" value="TPR"/>
    <property type="match status" value="9"/>
</dbReference>
<feature type="repeat" description="TPR" evidence="6">
    <location>
        <begin position="405"/>
        <end position="438"/>
    </location>
</feature>